<comment type="function">
    <text evidence="8 9">This protein is involved in the repair of mismatches in DNA. It is possible that it carries out the mismatch recognition step. This protein has a weak ATPase activity.</text>
</comment>
<reference evidence="14" key="1">
    <citation type="submission" date="2016-11" db="EMBL/GenBank/DDBJ databases">
        <authorList>
            <person name="Varghese N."/>
            <person name="Submissions S."/>
        </authorList>
    </citation>
    <scope>NUCLEOTIDE SEQUENCE [LARGE SCALE GENOMIC DNA]</scope>
    <source>
        <strain evidence="14">DSM 10124</strain>
    </source>
</reference>
<dbReference type="Proteomes" id="UP000184423">
    <property type="component" value="Unassembled WGS sequence"/>
</dbReference>
<dbReference type="Pfam" id="PF05188">
    <property type="entry name" value="MutS_II"/>
    <property type="match status" value="1"/>
</dbReference>
<evidence type="ECO:0000256" key="8">
    <source>
        <dbReference type="ARBA" id="ARBA00024647"/>
    </source>
</evidence>
<dbReference type="InterPro" id="IPR045076">
    <property type="entry name" value="MutS"/>
</dbReference>
<evidence type="ECO:0000256" key="11">
    <source>
        <dbReference type="SAM" id="Coils"/>
    </source>
</evidence>
<comment type="similarity">
    <text evidence="1 9 10">Belongs to the DNA mismatch repair MutS family.</text>
</comment>
<dbReference type="PANTHER" id="PTHR11361:SF34">
    <property type="entry name" value="DNA MISMATCH REPAIR PROTEIN MSH1, MITOCHONDRIAL"/>
    <property type="match status" value="1"/>
</dbReference>
<accession>A0A1M4SRM7</accession>
<dbReference type="Pfam" id="PF01624">
    <property type="entry name" value="MutS_I"/>
    <property type="match status" value="1"/>
</dbReference>
<dbReference type="Gene3D" id="3.30.420.110">
    <property type="entry name" value="MutS, connector domain"/>
    <property type="match status" value="1"/>
</dbReference>
<feature type="binding site" evidence="9">
    <location>
        <begin position="610"/>
        <end position="617"/>
    </location>
    <ligand>
        <name>ATP</name>
        <dbReference type="ChEBI" id="CHEBI:30616"/>
    </ligand>
</feature>
<protein>
    <recommendedName>
        <fullName evidence="2 9">DNA mismatch repair protein MutS</fullName>
    </recommendedName>
</protein>
<dbReference type="GO" id="GO:0006298">
    <property type="term" value="P:mismatch repair"/>
    <property type="evidence" value="ECO:0007669"/>
    <property type="project" value="UniProtKB-UniRule"/>
</dbReference>
<proteinExistence type="inferred from homology"/>
<dbReference type="PANTHER" id="PTHR11361">
    <property type="entry name" value="DNA MISMATCH REPAIR PROTEIN MUTS FAMILY MEMBER"/>
    <property type="match status" value="1"/>
</dbReference>
<dbReference type="GO" id="GO:0005829">
    <property type="term" value="C:cytosol"/>
    <property type="evidence" value="ECO:0007669"/>
    <property type="project" value="TreeGrafter"/>
</dbReference>
<sequence length="872" mass="99715">MGLTPMMQQYLEIKQSCQDCILFFRLGDFYEMFFEDAKIVSQELELTLTGRDCGLEERAPMCGVPYHSAETYISKLIEKGYKVAICEQVEDPNEAKGIVRREIVKIVTPGTLLEGNLLEDDKNNYISCIKRINTGFSISICDVSTGDFLVTSMENNNIYIIIDELFKYKPSEILIIDVKNNDILINSIKEKFNSLIELVDESQNFTEFKNHFGEKISILNELELGSSLTLFEYLKNTQKSMLGNINDIIKYQINNYMLLDSSTRRNLELTETIINKTKKGSLFWILDKTQTSMGARNLRRWIEAPLTDITEIKNRIDAVEELINNIYHLDNLRESLKKIYDIERLVSKIVYGSANARDLVSLKNSISELPNIKITLQSFKSNLLKGIYTDFDILEDIYNLIDISIDDNPPISIKEGNIIKKGYNQEVDKYRLASTEGKNWIASLEQKEKEATGIKSLKVGYNKVFGYYIEVTKANLSNIPEDRYIRKQTLANAERFITPELKEIENTILNAEDNLLKLEYELFVDIRNKISNQSSRIQKVAKQLAILDTIQSFAKVSIENNYTKPSLNNDGIISLKEARHPVIEKMINEPFVPNDCFIDKSNNMILIITGPNMAGKSTFMRQVAIISLMAQIGCYVPAKSANLPIVDKIFTRIGASDDISSGKSTFMVEMSEVSYILKNATSNSLLILDEVGRGTSTFDGLSIAWSVVEYIANKIKAKTLFATHYHELTELEDKYSCIKNYSIEVKEFDNKVIFLHKIKRGKVDQSYGIEVAKLAGLPDEVIQKAKEILSELENSKEIHISKNILNDKLNYNNKIKENEKEIAAEKVELTLFNYKENEIINEIKELDILNMTPMQAFNYIYDLVNRVKKIRS</sequence>
<evidence type="ECO:0000259" key="12">
    <source>
        <dbReference type="PROSITE" id="PS00486"/>
    </source>
</evidence>
<dbReference type="PIRSF" id="PIRSF037677">
    <property type="entry name" value="DNA_mis_repair_Msh6"/>
    <property type="match status" value="1"/>
</dbReference>
<dbReference type="PROSITE" id="PS00486">
    <property type="entry name" value="DNA_MISMATCH_REPAIR_2"/>
    <property type="match status" value="1"/>
</dbReference>
<evidence type="ECO:0000313" key="14">
    <source>
        <dbReference type="Proteomes" id="UP000184423"/>
    </source>
</evidence>
<keyword evidence="4 9" id="KW-0227">DNA damage</keyword>
<dbReference type="SUPFAM" id="SSF53150">
    <property type="entry name" value="DNA repair protein MutS, domain II"/>
    <property type="match status" value="1"/>
</dbReference>
<dbReference type="FunFam" id="1.10.1420.10:FF:000007">
    <property type="entry name" value="DNA mismatch repair protein MutS"/>
    <property type="match status" value="1"/>
</dbReference>
<dbReference type="InterPro" id="IPR007860">
    <property type="entry name" value="DNA_mmatch_repair_MutS_con_dom"/>
</dbReference>
<dbReference type="AlphaFoldDB" id="A0A1M4SRM7"/>
<dbReference type="InterPro" id="IPR027417">
    <property type="entry name" value="P-loop_NTPase"/>
</dbReference>
<evidence type="ECO:0000256" key="9">
    <source>
        <dbReference type="HAMAP-Rule" id="MF_00096"/>
    </source>
</evidence>
<dbReference type="InterPro" id="IPR016151">
    <property type="entry name" value="DNA_mismatch_repair_MutS_N"/>
</dbReference>
<dbReference type="InterPro" id="IPR000432">
    <property type="entry name" value="DNA_mismatch_repair_MutS_C"/>
</dbReference>
<keyword evidence="3 9" id="KW-0547">Nucleotide-binding</keyword>
<evidence type="ECO:0000256" key="7">
    <source>
        <dbReference type="ARBA" id="ARBA00023204"/>
    </source>
</evidence>
<evidence type="ECO:0000256" key="4">
    <source>
        <dbReference type="ARBA" id="ARBA00022763"/>
    </source>
</evidence>
<evidence type="ECO:0000256" key="6">
    <source>
        <dbReference type="ARBA" id="ARBA00023125"/>
    </source>
</evidence>
<dbReference type="EMBL" id="FQVG01000002">
    <property type="protein sequence ID" value="SHE34647.1"/>
    <property type="molecule type" value="Genomic_DNA"/>
</dbReference>
<dbReference type="SUPFAM" id="SSF55271">
    <property type="entry name" value="DNA repair protein MutS, domain I"/>
    <property type="match status" value="1"/>
</dbReference>
<dbReference type="FunFam" id="3.40.50.300:FF:000870">
    <property type="entry name" value="MutS protein homolog 4"/>
    <property type="match status" value="1"/>
</dbReference>
<feature type="domain" description="DNA mismatch repair proteins mutS family" evidence="12">
    <location>
        <begin position="684"/>
        <end position="700"/>
    </location>
</feature>
<keyword evidence="7 9" id="KW-0234">DNA repair</keyword>
<keyword evidence="5 9" id="KW-0067">ATP-binding</keyword>
<dbReference type="FunFam" id="3.40.1170.10:FF:000001">
    <property type="entry name" value="DNA mismatch repair protein MutS"/>
    <property type="match status" value="1"/>
</dbReference>
<gene>
    <name evidence="9" type="primary">mutS</name>
    <name evidence="13" type="ORF">SAMN02746091_00205</name>
</gene>
<feature type="coiled-coil region" evidence="11">
    <location>
        <begin position="782"/>
        <end position="828"/>
    </location>
</feature>
<dbReference type="GO" id="GO:0005524">
    <property type="term" value="F:ATP binding"/>
    <property type="evidence" value="ECO:0007669"/>
    <property type="project" value="UniProtKB-UniRule"/>
</dbReference>
<dbReference type="Gene3D" id="3.40.50.300">
    <property type="entry name" value="P-loop containing nucleotide triphosphate hydrolases"/>
    <property type="match status" value="1"/>
</dbReference>
<dbReference type="CDD" id="cd03284">
    <property type="entry name" value="ABC_MutS1"/>
    <property type="match status" value="1"/>
</dbReference>
<dbReference type="NCBIfam" id="TIGR01070">
    <property type="entry name" value="mutS1"/>
    <property type="match status" value="1"/>
</dbReference>
<evidence type="ECO:0000256" key="5">
    <source>
        <dbReference type="ARBA" id="ARBA00022840"/>
    </source>
</evidence>
<evidence type="ECO:0000256" key="10">
    <source>
        <dbReference type="RuleBase" id="RU003756"/>
    </source>
</evidence>
<dbReference type="InterPro" id="IPR036678">
    <property type="entry name" value="MutS_con_dom_sf"/>
</dbReference>
<dbReference type="Gene3D" id="3.40.1170.10">
    <property type="entry name" value="DNA repair protein MutS, domain I"/>
    <property type="match status" value="1"/>
</dbReference>
<keyword evidence="6 9" id="KW-0238">DNA-binding</keyword>
<evidence type="ECO:0000256" key="2">
    <source>
        <dbReference type="ARBA" id="ARBA00021982"/>
    </source>
</evidence>
<name>A0A1M4SRM7_9CLOT</name>
<dbReference type="SMART" id="SM00534">
    <property type="entry name" value="MUTSac"/>
    <property type="match status" value="1"/>
</dbReference>
<keyword evidence="11" id="KW-0175">Coiled coil</keyword>
<dbReference type="Pfam" id="PF00488">
    <property type="entry name" value="MutS_V"/>
    <property type="match status" value="1"/>
</dbReference>
<dbReference type="InterPro" id="IPR007695">
    <property type="entry name" value="DNA_mismatch_repair_MutS-lik_N"/>
</dbReference>
<dbReference type="GO" id="GO:0003684">
    <property type="term" value="F:damaged DNA binding"/>
    <property type="evidence" value="ECO:0007669"/>
    <property type="project" value="UniProtKB-UniRule"/>
</dbReference>
<dbReference type="NCBIfam" id="NF003810">
    <property type="entry name" value="PRK05399.1"/>
    <property type="match status" value="1"/>
</dbReference>
<dbReference type="InterPro" id="IPR007696">
    <property type="entry name" value="DNA_mismatch_repair_MutS_core"/>
</dbReference>
<dbReference type="HAMAP" id="MF_00096">
    <property type="entry name" value="MutS"/>
    <property type="match status" value="1"/>
</dbReference>
<dbReference type="RefSeq" id="WP_073247637.1">
    <property type="nucleotide sequence ID" value="NZ_FQVG01000002.1"/>
</dbReference>
<dbReference type="SUPFAM" id="SSF48334">
    <property type="entry name" value="DNA repair protein MutS, domain III"/>
    <property type="match status" value="1"/>
</dbReference>
<organism evidence="13 14">
    <name type="scientific">Caloramator proteoclasticus DSM 10124</name>
    <dbReference type="NCBI Taxonomy" id="1121262"/>
    <lineage>
        <taxon>Bacteria</taxon>
        <taxon>Bacillati</taxon>
        <taxon>Bacillota</taxon>
        <taxon>Clostridia</taxon>
        <taxon>Eubacteriales</taxon>
        <taxon>Clostridiaceae</taxon>
        <taxon>Caloramator</taxon>
    </lineage>
</organism>
<keyword evidence="14" id="KW-1185">Reference proteome</keyword>
<evidence type="ECO:0000256" key="3">
    <source>
        <dbReference type="ARBA" id="ARBA00022741"/>
    </source>
</evidence>
<dbReference type="SUPFAM" id="SSF52540">
    <property type="entry name" value="P-loop containing nucleoside triphosphate hydrolases"/>
    <property type="match status" value="1"/>
</dbReference>
<dbReference type="Gene3D" id="1.10.1420.10">
    <property type="match status" value="2"/>
</dbReference>
<dbReference type="Pfam" id="PF05190">
    <property type="entry name" value="MutS_IV"/>
    <property type="match status" value="1"/>
</dbReference>
<dbReference type="InterPro" id="IPR017261">
    <property type="entry name" value="DNA_mismatch_repair_MutS/MSH"/>
</dbReference>
<dbReference type="GO" id="GO:0030983">
    <property type="term" value="F:mismatched DNA binding"/>
    <property type="evidence" value="ECO:0007669"/>
    <property type="project" value="InterPro"/>
</dbReference>
<dbReference type="GO" id="GO:0140664">
    <property type="term" value="F:ATP-dependent DNA damage sensor activity"/>
    <property type="evidence" value="ECO:0007669"/>
    <property type="project" value="InterPro"/>
</dbReference>
<dbReference type="InterPro" id="IPR005748">
    <property type="entry name" value="DNA_mismatch_repair_MutS"/>
</dbReference>
<dbReference type="InterPro" id="IPR036187">
    <property type="entry name" value="DNA_mismatch_repair_MutS_sf"/>
</dbReference>
<evidence type="ECO:0000256" key="1">
    <source>
        <dbReference type="ARBA" id="ARBA00006271"/>
    </source>
</evidence>
<dbReference type="SMART" id="SM00533">
    <property type="entry name" value="MUTSd"/>
    <property type="match status" value="1"/>
</dbReference>
<dbReference type="InterPro" id="IPR007861">
    <property type="entry name" value="DNA_mismatch_repair_MutS_clamp"/>
</dbReference>
<evidence type="ECO:0000313" key="13">
    <source>
        <dbReference type="EMBL" id="SHE34647.1"/>
    </source>
</evidence>
<dbReference type="Pfam" id="PF05192">
    <property type="entry name" value="MutS_III"/>
    <property type="match status" value="1"/>
</dbReference>